<dbReference type="InterPro" id="IPR027417">
    <property type="entry name" value="P-loop_NTPase"/>
</dbReference>
<dbReference type="EMBL" id="CP015059">
    <property type="protein sequence ID" value="QGN17104.1"/>
    <property type="molecule type" value="Genomic_DNA"/>
</dbReference>
<proteinExistence type="predicted"/>
<dbReference type="Pfam" id="PF16836">
    <property type="entry name" value="PSY3"/>
    <property type="match status" value="1"/>
</dbReference>
<dbReference type="Gene3D" id="3.40.50.300">
    <property type="entry name" value="P-loop containing nucleotide triphosphate hydrolases"/>
    <property type="match status" value="1"/>
</dbReference>
<name>A0ABX6EXM4_KLUMA</name>
<sequence length="199" mass="22515">MNVVQRCKVYSLNQFTQPFQYTCEVNGKPCSRIHVVQETLSDNDKTRVIVEKVRTHCSGNGLILNISSLPWELERTYHQSNPSMLEFDSFVQFVSQLCSDPVTAFSRCQTDSEQTTTKSPLAWILIDNLSHLAMDPKFNAKVLSKLMKTVQQTFGSVIISTSLPLSFHGGIESTFKHHSTKYQSGDQLVPYFDDSDVIL</sequence>
<accession>A0ABX6EXM4</accession>
<gene>
    <name evidence="1" type="primary">PSY3</name>
    <name evidence="1" type="ORF">FIM1_3835</name>
</gene>
<keyword evidence="2" id="KW-1185">Reference proteome</keyword>
<evidence type="ECO:0000313" key="2">
    <source>
        <dbReference type="Proteomes" id="UP000422736"/>
    </source>
</evidence>
<protein>
    <submittedName>
        <fullName evidence="1">Platinum sensitivity protein 3</fullName>
    </submittedName>
</protein>
<dbReference type="InterPro" id="IPR031779">
    <property type="entry name" value="Psy3"/>
</dbReference>
<organism evidence="1 2">
    <name type="scientific">Kluyveromyces marxianus</name>
    <name type="common">Yeast</name>
    <name type="synonym">Candida kefyr</name>
    <dbReference type="NCBI Taxonomy" id="4911"/>
    <lineage>
        <taxon>Eukaryota</taxon>
        <taxon>Fungi</taxon>
        <taxon>Dikarya</taxon>
        <taxon>Ascomycota</taxon>
        <taxon>Saccharomycotina</taxon>
        <taxon>Saccharomycetes</taxon>
        <taxon>Saccharomycetales</taxon>
        <taxon>Saccharomycetaceae</taxon>
        <taxon>Kluyveromyces</taxon>
    </lineage>
</organism>
<reference evidence="1 2" key="1">
    <citation type="submission" date="2016-03" db="EMBL/GenBank/DDBJ databases">
        <title>How can Kluyveromyces marxianus grow so fast - potential evolutionary course in Saccharomyces Complex revealed by comparative genomics.</title>
        <authorList>
            <person name="Mo W."/>
            <person name="Lu W."/>
            <person name="Yang X."/>
            <person name="Qi J."/>
            <person name="Lv H."/>
        </authorList>
    </citation>
    <scope>NUCLEOTIDE SEQUENCE [LARGE SCALE GENOMIC DNA]</scope>
    <source>
        <strain evidence="1 2">FIM1</strain>
    </source>
</reference>
<evidence type="ECO:0000313" key="1">
    <source>
        <dbReference type="EMBL" id="QGN17104.1"/>
    </source>
</evidence>
<dbReference type="Proteomes" id="UP000422736">
    <property type="component" value="Chromosome 6"/>
</dbReference>